<dbReference type="PANTHER" id="PTHR44757">
    <property type="entry name" value="DIGUANYLATE CYCLASE DGCP"/>
    <property type="match status" value="1"/>
</dbReference>
<proteinExistence type="predicted"/>
<dbReference type="PANTHER" id="PTHR44757:SF2">
    <property type="entry name" value="BIOFILM ARCHITECTURE MAINTENANCE PROTEIN MBAA"/>
    <property type="match status" value="1"/>
</dbReference>
<comment type="caution">
    <text evidence="5">The sequence shown here is derived from an EMBL/GenBank/DDBJ whole genome shotgun (WGS) entry which is preliminary data.</text>
</comment>
<evidence type="ECO:0000256" key="1">
    <source>
        <dbReference type="PROSITE-ProRule" id="PRU00339"/>
    </source>
</evidence>
<dbReference type="Pfam" id="PF00563">
    <property type="entry name" value="EAL"/>
    <property type="match status" value="1"/>
</dbReference>
<dbReference type="SUPFAM" id="SSF141868">
    <property type="entry name" value="EAL domain-like"/>
    <property type="match status" value="1"/>
</dbReference>
<dbReference type="InterPro" id="IPR001633">
    <property type="entry name" value="EAL_dom"/>
</dbReference>
<dbReference type="Gene3D" id="3.30.70.270">
    <property type="match status" value="1"/>
</dbReference>
<feature type="region of interest" description="Disordered" evidence="2">
    <location>
        <begin position="799"/>
        <end position="822"/>
    </location>
</feature>
<dbReference type="PROSITE" id="PS50005">
    <property type="entry name" value="TPR"/>
    <property type="match status" value="1"/>
</dbReference>
<feature type="domain" description="GGDEF" evidence="4">
    <location>
        <begin position="413"/>
        <end position="546"/>
    </location>
</feature>
<evidence type="ECO:0000313" key="5">
    <source>
        <dbReference type="EMBL" id="MDP9765154.1"/>
    </source>
</evidence>
<gene>
    <name evidence="5" type="ORF">QO006_002602</name>
</gene>
<evidence type="ECO:0000259" key="3">
    <source>
        <dbReference type="PROSITE" id="PS50883"/>
    </source>
</evidence>
<dbReference type="Pfam" id="PF00990">
    <property type="entry name" value="GGDEF"/>
    <property type="match status" value="1"/>
</dbReference>
<feature type="repeat" description="TPR" evidence="1">
    <location>
        <begin position="139"/>
        <end position="172"/>
    </location>
</feature>
<dbReference type="PROSITE" id="PS50887">
    <property type="entry name" value="GGDEF"/>
    <property type="match status" value="1"/>
</dbReference>
<dbReference type="NCBIfam" id="TIGR00254">
    <property type="entry name" value="GGDEF"/>
    <property type="match status" value="1"/>
</dbReference>
<sequence>MLEAQPVSDRPSDPSPGARLQELLTVAEPLVLADAGRAAILLREAQDLARHTGDARSEALALLFLGASLYFRSQYQAAVAVLDEAQAAADLVGDDRLTARIENSRGNCAVALGEYGQGMEHYQKSLNLAQALGDTEGHARALSNVGLIHIELGDYPLALEVFQEVLMLARQSDLPLARASATINTVLSSYHVGRLEEALALAEEFLPALQHQGLRQNEVVLRTWMLPCLTDLGRAAESVRQAQDLLPLAEDVNDRQYVVYVLLFLGQALMELGQFDAAHGPLQRALDDARRHGMRPQQRLVLQQLGRLHAALGAWQQAYELSQAYQELDRALQSEAVERKAKVLGAQMQVEILRREAEVERRRSLELTQANTALQAAQETLAYRATHDGLTGLANRVHFQAGLERALEHAGEAPFGVLFLDLDRFKQVNDTLGHDVGDELLKEVARRLKRVVRAGDLVARMGGDEFTVILHGLRGPEDAERVAGKILHQLSQPVEVNGHLLHVTASIGVALAPQDGGDATTLQKHADIAMYRAKHEGKNGVRTFQPVMGSETAERMTLEQDLREALNRQELTLHYQGQFDAHTQALLGFEALVRWAHPTQGLLPPMKFIPVAESSGLIVPLGAWVLQEACRQAAAWNAQGQNLTISVNVSALQFEDPAFLPAVQAALDASGLNPHLLILELTESAVLNNPEAAAQQFIRLKALGVRIALDDFGIGQSNLSLLRRLPVDILKIDRSFVQDHREAPEDAGEVYIGVMINLAHGLNLRVTAEGVESSEQLSLLEELGCDSIQGFLLARPLPPDDAAATFGTRGPPPSPVPSDRQH</sequence>
<evidence type="ECO:0000259" key="4">
    <source>
        <dbReference type="PROSITE" id="PS50887"/>
    </source>
</evidence>
<dbReference type="CDD" id="cd01948">
    <property type="entry name" value="EAL"/>
    <property type="match status" value="1"/>
</dbReference>
<name>A0ABT9MF00_9DEIO</name>
<dbReference type="Gene3D" id="3.20.20.450">
    <property type="entry name" value="EAL domain"/>
    <property type="match status" value="1"/>
</dbReference>
<dbReference type="Gene3D" id="1.25.40.10">
    <property type="entry name" value="Tetratricopeptide repeat domain"/>
    <property type="match status" value="2"/>
</dbReference>
<dbReference type="Proteomes" id="UP001232163">
    <property type="component" value="Unassembled WGS sequence"/>
</dbReference>
<dbReference type="SMART" id="SM00267">
    <property type="entry name" value="GGDEF"/>
    <property type="match status" value="1"/>
</dbReference>
<dbReference type="Pfam" id="PF13424">
    <property type="entry name" value="TPR_12"/>
    <property type="match status" value="1"/>
</dbReference>
<dbReference type="EMBL" id="JAURUR010000009">
    <property type="protein sequence ID" value="MDP9765154.1"/>
    <property type="molecule type" value="Genomic_DNA"/>
</dbReference>
<evidence type="ECO:0000256" key="2">
    <source>
        <dbReference type="SAM" id="MobiDB-lite"/>
    </source>
</evidence>
<keyword evidence="6" id="KW-1185">Reference proteome</keyword>
<protein>
    <submittedName>
        <fullName evidence="5">Diguanylate cyclase (GGDEF)-like protein</fullName>
    </submittedName>
</protein>
<dbReference type="InterPro" id="IPR052155">
    <property type="entry name" value="Biofilm_reg_signaling"/>
</dbReference>
<dbReference type="InterPro" id="IPR035919">
    <property type="entry name" value="EAL_sf"/>
</dbReference>
<dbReference type="CDD" id="cd01949">
    <property type="entry name" value="GGDEF"/>
    <property type="match status" value="1"/>
</dbReference>
<dbReference type="InterPro" id="IPR019734">
    <property type="entry name" value="TPR_rpt"/>
</dbReference>
<keyword evidence="1" id="KW-0802">TPR repeat</keyword>
<reference evidence="5 6" key="1">
    <citation type="submission" date="2023-07" db="EMBL/GenBank/DDBJ databases">
        <title>Genomic Encyclopedia of Type Strains, Phase IV (KMG-IV): sequencing the most valuable type-strain genomes for metagenomic binning, comparative biology and taxonomic classification.</title>
        <authorList>
            <person name="Goeker M."/>
        </authorList>
    </citation>
    <scope>NUCLEOTIDE SEQUENCE [LARGE SCALE GENOMIC DNA]</scope>
    <source>
        <strain evidence="5 6">NIO-1023</strain>
    </source>
</reference>
<dbReference type="InterPro" id="IPR029787">
    <property type="entry name" value="Nucleotide_cyclase"/>
</dbReference>
<accession>A0ABT9MF00</accession>
<dbReference type="SUPFAM" id="SSF55073">
    <property type="entry name" value="Nucleotide cyclase"/>
    <property type="match status" value="1"/>
</dbReference>
<dbReference type="SUPFAM" id="SSF48452">
    <property type="entry name" value="TPR-like"/>
    <property type="match status" value="2"/>
</dbReference>
<dbReference type="SMART" id="SM00028">
    <property type="entry name" value="TPR"/>
    <property type="match status" value="4"/>
</dbReference>
<dbReference type="SMART" id="SM00052">
    <property type="entry name" value="EAL"/>
    <property type="match status" value="1"/>
</dbReference>
<organism evidence="5 6">
    <name type="scientific">Deinococcus enclensis</name>
    <dbReference type="NCBI Taxonomy" id="1049582"/>
    <lineage>
        <taxon>Bacteria</taxon>
        <taxon>Thermotogati</taxon>
        <taxon>Deinococcota</taxon>
        <taxon>Deinococci</taxon>
        <taxon>Deinococcales</taxon>
        <taxon>Deinococcaceae</taxon>
        <taxon>Deinococcus</taxon>
    </lineage>
</organism>
<dbReference type="InterPro" id="IPR043128">
    <property type="entry name" value="Rev_trsase/Diguanyl_cyclase"/>
</dbReference>
<dbReference type="InterPro" id="IPR011990">
    <property type="entry name" value="TPR-like_helical_dom_sf"/>
</dbReference>
<dbReference type="InterPro" id="IPR000160">
    <property type="entry name" value="GGDEF_dom"/>
</dbReference>
<feature type="domain" description="EAL" evidence="3">
    <location>
        <begin position="555"/>
        <end position="810"/>
    </location>
</feature>
<evidence type="ECO:0000313" key="6">
    <source>
        <dbReference type="Proteomes" id="UP001232163"/>
    </source>
</evidence>
<dbReference type="PROSITE" id="PS50883">
    <property type="entry name" value="EAL"/>
    <property type="match status" value="1"/>
</dbReference>